<protein>
    <submittedName>
        <fullName evidence="1">Uncharacterized protein</fullName>
    </submittedName>
</protein>
<evidence type="ECO:0000313" key="2">
    <source>
        <dbReference type="Proteomes" id="UP001195483"/>
    </source>
</evidence>
<reference evidence="1" key="2">
    <citation type="journal article" date="2021" name="Genome Biol. Evol.">
        <title>Developing a high-quality reference genome for a parasitic bivalve with doubly uniparental inheritance (Bivalvia: Unionida).</title>
        <authorList>
            <person name="Smith C.H."/>
        </authorList>
    </citation>
    <scope>NUCLEOTIDE SEQUENCE</scope>
    <source>
        <strain evidence="1">CHS0354</strain>
        <tissue evidence="1">Mantle</tissue>
    </source>
</reference>
<evidence type="ECO:0000313" key="1">
    <source>
        <dbReference type="EMBL" id="KAK3606602.1"/>
    </source>
</evidence>
<keyword evidence="2" id="KW-1185">Reference proteome</keyword>
<gene>
    <name evidence="1" type="ORF">CHS0354_024564</name>
</gene>
<dbReference type="EMBL" id="JAEAOA010001454">
    <property type="protein sequence ID" value="KAK3606602.1"/>
    <property type="molecule type" value="Genomic_DNA"/>
</dbReference>
<feature type="non-terminal residue" evidence="1">
    <location>
        <position position="60"/>
    </location>
</feature>
<comment type="caution">
    <text evidence="1">The sequence shown here is derived from an EMBL/GenBank/DDBJ whole genome shotgun (WGS) entry which is preliminary data.</text>
</comment>
<accession>A0AAE0WAN2</accession>
<reference evidence="1" key="1">
    <citation type="journal article" date="2021" name="Genome Biol. Evol.">
        <title>A High-Quality Reference Genome for a Parasitic Bivalve with Doubly Uniparental Inheritance (Bivalvia: Unionida).</title>
        <authorList>
            <person name="Smith C.H."/>
        </authorList>
    </citation>
    <scope>NUCLEOTIDE SEQUENCE</scope>
    <source>
        <strain evidence="1">CHS0354</strain>
    </source>
</reference>
<dbReference type="Proteomes" id="UP001195483">
    <property type="component" value="Unassembled WGS sequence"/>
</dbReference>
<name>A0AAE0WAN2_9BIVA</name>
<proteinExistence type="predicted"/>
<reference evidence="1" key="3">
    <citation type="submission" date="2023-05" db="EMBL/GenBank/DDBJ databases">
        <authorList>
            <person name="Smith C.H."/>
        </authorList>
    </citation>
    <scope>NUCLEOTIDE SEQUENCE</scope>
    <source>
        <strain evidence="1">CHS0354</strain>
        <tissue evidence="1">Mantle</tissue>
    </source>
</reference>
<dbReference type="AlphaFoldDB" id="A0AAE0WAN2"/>
<organism evidence="1 2">
    <name type="scientific">Potamilus streckersoni</name>
    <dbReference type="NCBI Taxonomy" id="2493646"/>
    <lineage>
        <taxon>Eukaryota</taxon>
        <taxon>Metazoa</taxon>
        <taxon>Spiralia</taxon>
        <taxon>Lophotrochozoa</taxon>
        <taxon>Mollusca</taxon>
        <taxon>Bivalvia</taxon>
        <taxon>Autobranchia</taxon>
        <taxon>Heteroconchia</taxon>
        <taxon>Palaeoheterodonta</taxon>
        <taxon>Unionida</taxon>
        <taxon>Unionoidea</taxon>
        <taxon>Unionidae</taxon>
        <taxon>Ambleminae</taxon>
        <taxon>Lampsilini</taxon>
        <taxon>Potamilus</taxon>
    </lineage>
</organism>
<sequence length="60" mass="7221">MFQIEFSEEERHKNREIVKTNQTVGDLMDGQFGESHFQNSMNICCYDRLPRRISIKREID</sequence>